<feature type="region of interest" description="Disordered" evidence="1">
    <location>
        <begin position="169"/>
        <end position="188"/>
    </location>
</feature>
<dbReference type="Proteomes" id="UP000324758">
    <property type="component" value="Unassembled WGS sequence"/>
</dbReference>
<reference evidence="2 3" key="1">
    <citation type="submission" date="2019-08" db="EMBL/GenBank/DDBJ databases">
        <title>Bradyrhizobium hipponensis sp. nov., a rhizobium isolated from a Lupinus angustifolius root nodule in Tunisia.</title>
        <authorList>
            <person name="Off K."/>
            <person name="Rejili M."/>
            <person name="Mars M."/>
            <person name="Brachmann A."/>
            <person name="Marin M."/>
        </authorList>
    </citation>
    <scope>NUCLEOTIDE SEQUENCE [LARGE SCALE GENOMIC DNA]</scope>
    <source>
        <strain evidence="2 3">CTAW71</strain>
    </source>
</reference>
<gene>
    <name evidence="2" type="ORF">FXB40_44710</name>
</gene>
<evidence type="ECO:0000256" key="1">
    <source>
        <dbReference type="SAM" id="MobiDB-lite"/>
    </source>
</evidence>
<comment type="caution">
    <text evidence="2">The sequence shown here is derived from an EMBL/GenBank/DDBJ whole genome shotgun (WGS) entry which is preliminary data.</text>
</comment>
<keyword evidence="3" id="KW-1185">Reference proteome</keyword>
<organism evidence="2 3">
    <name type="scientific">Bradyrhizobium rifense</name>
    <dbReference type="NCBI Taxonomy" id="515499"/>
    <lineage>
        <taxon>Bacteria</taxon>
        <taxon>Pseudomonadati</taxon>
        <taxon>Pseudomonadota</taxon>
        <taxon>Alphaproteobacteria</taxon>
        <taxon>Hyphomicrobiales</taxon>
        <taxon>Nitrobacteraceae</taxon>
        <taxon>Bradyrhizobium</taxon>
    </lineage>
</organism>
<proteinExistence type="predicted"/>
<dbReference type="OrthoDB" id="8242438at2"/>
<sequence>MREAIMSKSKAGALRDQEGRHTLAMLRSKPEPIHYRIRRAIMADPSLTSTAKLVADALLITFRNSTTGRCNPSLAKIALAIGRSRRTVIKAIGELKAGADPWLIVRGTRGGSKDNTNNYEFRMKGTGAVCCTGEEGHASEEKADRGEAECTEGVKPTAHKLSDELSRTIDADNVEEDGPDRSLPRTLMGALRDPEPQRERPEVLQNRIAMRLTGGWNIFGDLPETERDRLTELERTGALTDEALGLAIAAARMGKA</sequence>
<evidence type="ECO:0000313" key="3">
    <source>
        <dbReference type="Proteomes" id="UP000324758"/>
    </source>
</evidence>
<accession>A0A5D3K2T3</accession>
<dbReference type="AlphaFoldDB" id="A0A5D3K2T3"/>
<evidence type="ECO:0000313" key="2">
    <source>
        <dbReference type="EMBL" id="TYL84505.1"/>
    </source>
</evidence>
<dbReference type="EMBL" id="VSSS01000090">
    <property type="protein sequence ID" value="TYL84505.1"/>
    <property type="molecule type" value="Genomic_DNA"/>
</dbReference>
<protein>
    <submittedName>
        <fullName evidence="2">Helix-turn-helix domain-containing protein</fullName>
    </submittedName>
</protein>
<name>A0A5D3K2T3_9BRAD</name>
<dbReference type="Pfam" id="PF13730">
    <property type="entry name" value="HTH_36"/>
    <property type="match status" value="1"/>
</dbReference>